<accession>A0A844ZR82</accession>
<sequence>MIELIEANWPLFVIALVIGILVAWWIFVAMRRTKVQTDTSDVLDEGKGPANRNQALIDAPHAAADRAAAPEPAVEAAEPAKMPTSASGGDDLSRIKGVGPKLKSLLNSLGVTSFGQIANWTDAEIDAIDAKLGRFEGRIRRDSWVEQAKLLAADDTSGYEGKFGKL</sequence>
<protein>
    <recommendedName>
        <fullName evidence="5">NADH dehydrogenase subunit E</fullName>
    </recommendedName>
</protein>
<feature type="region of interest" description="Disordered" evidence="1">
    <location>
        <begin position="65"/>
        <end position="90"/>
    </location>
</feature>
<organism evidence="3 4">
    <name type="scientific">Pontixanthobacter aquaemixtae</name>
    <dbReference type="NCBI Taxonomy" id="1958940"/>
    <lineage>
        <taxon>Bacteria</taxon>
        <taxon>Pseudomonadati</taxon>
        <taxon>Pseudomonadota</taxon>
        <taxon>Alphaproteobacteria</taxon>
        <taxon>Sphingomonadales</taxon>
        <taxon>Erythrobacteraceae</taxon>
        <taxon>Pontixanthobacter</taxon>
    </lineage>
</organism>
<feature type="compositionally biased region" description="Low complexity" evidence="1">
    <location>
        <begin position="65"/>
        <end position="80"/>
    </location>
</feature>
<keyword evidence="2" id="KW-0472">Membrane</keyword>
<evidence type="ECO:0000256" key="2">
    <source>
        <dbReference type="SAM" id="Phobius"/>
    </source>
</evidence>
<keyword evidence="2" id="KW-1133">Transmembrane helix</keyword>
<reference evidence="3 4" key="1">
    <citation type="submission" date="2019-12" db="EMBL/GenBank/DDBJ databases">
        <title>Genomic-based taxomic classification of the family Erythrobacteraceae.</title>
        <authorList>
            <person name="Xu L."/>
        </authorList>
    </citation>
    <scope>NUCLEOTIDE SEQUENCE [LARGE SCALE GENOMIC DNA]</scope>
    <source>
        <strain evidence="3 4">KCTC 52763</strain>
    </source>
</reference>
<dbReference type="OrthoDB" id="9807941at2"/>
<evidence type="ECO:0000313" key="4">
    <source>
        <dbReference type="Proteomes" id="UP000442714"/>
    </source>
</evidence>
<proteinExistence type="predicted"/>
<evidence type="ECO:0008006" key="5">
    <source>
        <dbReference type="Google" id="ProtNLM"/>
    </source>
</evidence>
<dbReference type="Gene3D" id="1.10.150.20">
    <property type="entry name" value="5' to 3' exonuclease, C-terminal subdomain"/>
    <property type="match status" value="1"/>
</dbReference>
<evidence type="ECO:0000256" key="1">
    <source>
        <dbReference type="SAM" id="MobiDB-lite"/>
    </source>
</evidence>
<dbReference type="Proteomes" id="UP000442714">
    <property type="component" value="Unassembled WGS sequence"/>
</dbReference>
<evidence type="ECO:0000313" key="3">
    <source>
        <dbReference type="EMBL" id="MXO90831.1"/>
    </source>
</evidence>
<dbReference type="AlphaFoldDB" id="A0A844ZR82"/>
<keyword evidence="4" id="KW-1185">Reference proteome</keyword>
<comment type="caution">
    <text evidence="3">The sequence shown here is derived from an EMBL/GenBank/DDBJ whole genome shotgun (WGS) entry which is preliminary data.</text>
</comment>
<dbReference type="RefSeq" id="WP_160604396.1">
    <property type="nucleotide sequence ID" value="NZ_WTYX01000001.1"/>
</dbReference>
<feature type="transmembrane region" description="Helical" evidence="2">
    <location>
        <begin position="12"/>
        <end position="30"/>
    </location>
</feature>
<dbReference type="EMBL" id="WTYX01000001">
    <property type="protein sequence ID" value="MXO90831.1"/>
    <property type="molecule type" value="Genomic_DNA"/>
</dbReference>
<keyword evidence="2" id="KW-0812">Transmembrane</keyword>
<name>A0A844ZR82_9SPHN</name>
<gene>
    <name evidence="3" type="ORF">GRI41_08365</name>
</gene>